<dbReference type="GO" id="GO:0035485">
    <property type="term" value="F:adenine/guanine mispair binding"/>
    <property type="evidence" value="ECO:0007669"/>
    <property type="project" value="TreeGrafter"/>
</dbReference>
<dbReference type="InterPro" id="IPR044298">
    <property type="entry name" value="MIG/MutY"/>
</dbReference>
<dbReference type="SUPFAM" id="SSF55811">
    <property type="entry name" value="Nudix"/>
    <property type="match status" value="1"/>
</dbReference>
<keyword evidence="10 14" id="KW-0408">Iron</keyword>
<dbReference type="GO" id="GO:0032357">
    <property type="term" value="F:oxidized purine DNA binding"/>
    <property type="evidence" value="ECO:0007669"/>
    <property type="project" value="TreeGrafter"/>
</dbReference>
<keyword evidence="8 14" id="KW-0227">DNA damage</keyword>
<sequence length="364" mass="42271">MNNTYFDTEKKEAFRQALIAWYLENKRTLPWRENSDPYRIWVSEIMLQQTRVDTVIPYFERFMTRFETMRDFAYADENAILKIWEGLGYYSRVRNLQTAMRQVIEEHDGIVPNTKKAILGLKGVGPYTAGAILSIAYQKAEPAIDGNVMRVISRVCEIDSDIMKPSTRKIFETVLYDLIDPIDPASFNQGLMEIGALVCTPKKPMCLLCPLQSFCLAHQNGRELDYPVKIKKVKTKKIQLLSIIVQDKKRILVEQRQENGLLANLWQFPTVEVGANDNREMIKLAFLKKYGFEVELKDALPHVKHIFSHLVWEVDVMTAKITDFIPQEKVKFVSLEEMSELAFPVPYQKMWQSFIEEKGNLDNE</sequence>
<evidence type="ECO:0000313" key="17">
    <source>
        <dbReference type="Proteomes" id="UP000052258"/>
    </source>
</evidence>
<evidence type="ECO:0000256" key="1">
    <source>
        <dbReference type="ARBA" id="ARBA00000843"/>
    </source>
</evidence>
<dbReference type="Pfam" id="PF00633">
    <property type="entry name" value="HHH"/>
    <property type="match status" value="1"/>
</dbReference>
<evidence type="ECO:0000256" key="4">
    <source>
        <dbReference type="ARBA" id="ARBA00012045"/>
    </source>
</evidence>
<dbReference type="GO" id="GO:0000701">
    <property type="term" value="F:purine-specific mismatch base pair DNA N-glycosylase activity"/>
    <property type="evidence" value="ECO:0007669"/>
    <property type="project" value="UniProtKB-EC"/>
</dbReference>
<keyword evidence="9" id="KW-0378">Hydrolase</keyword>
<dbReference type="GO" id="GO:0051539">
    <property type="term" value="F:4 iron, 4 sulfur cluster binding"/>
    <property type="evidence" value="ECO:0007669"/>
    <property type="project" value="UniProtKB-UniRule"/>
</dbReference>
<evidence type="ECO:0000256" key="14">
    <source>
        <dbReference type="RuleBase" id="RU365096"/>
    </source>
</evidence>
<dbReference type="PATRIC" id="fig|1430899.3.peg.2458"/>
<protein>
    <recommendedName>
        <fullName evidence="5 14">Adenine DNA glycosylase</fullName>
        <ecNumber evidence="4 14">3.2.2.31</ecNumber>
    </recommendedName>
</protein>
<comment type="similarity">
    <text evidence="3 14">Belongs to the Nth/MutY family.</text>
</comment>
<feature type="domain" description="HhH-GPD" evidence="15">
    <location>
        <begin position="46"/>
        <end position="197"/>
    </location>
</feature>
<dbReference type="NCBIfam" id="TIGR01084">
    <property type="entry name" value="mutY"/>
    <property type="match status" value="1"/>
</dbReference>
<dbReference type="SMART" id="SM00525">
    <property type="entry name" value="FES"/>
    <property type="match status" value="1"/>
</dbReference>
<dbReference type="PANTHER" id="PTHR42944">
    <property type="entry name" value="ADENINE DNA GLYCOSYLASE"/>
    <property type="match status" value="1"/>
</dbReference>
<dbReference type="InterPro" id="IPR003265">
    <property type="entry name" value="HhH-GPD_domain"/>
</dbReference>
<dbReference type="Gene3D" id="1.10.340.30">
    <property type="entry name" value="Hypothetical protein, domain 2"/>
    <property type="match status" value="1"/>
</dbReference>
<dbReference type="InterPro" id="IPR011257">
    <property type="entry name" value="DNA_glycosylase"/>
</dbReference>
<comment type="function">
    <text evidence="2">Adenine glycosylase active on G-A mispairs. MutY also corrects error-prone DNA synthesis past GO lesions which are due to the oxidatively damaged form of guanine: 7,8-dihydro-8-oxoguanine (8-oxo-dGTP).</text>
</comment>
<dbReference type="Gene3D" id="3.90.79.10">
    <property type="entry name" value="Nucleoside Triphosphate Pyrophosphohydrolase"/>
    <property type="match status" value="1"/>
</dbReference>
<dbReference type="Pfam" id="PF00730">
    <property type="entry name" value="HhH-GPD"/>
    <property type="match status" value="1"/>
</dbReference>
<comment type="catalytic activity">
    <reaction evidence="1 14">
        <text>Hydrolyzes free adenine bases from 7,8-dihydro-8-oxoguanine:adenine mismatched double-stranded DNA, leaving an apurinic site.</text>
        <dbReference type="EC" id="3.2.2.31"/>
    </reaction>
</comment>
<name>A0A0J8GB66_9LIST</name>
<accession>A0A0J8GB66</accession>
<dbReference type="InterPro" id="IPR015797">
    <property type="entry name" value="NUDIX_hydrolase-like_dom_sf"/>
</dbReference>
<dbReference type="SMART" id="SM00478">
    <property type="entry name" value="ENDO3c"/>
    <property type="match status" value="1"/>
</dbReference>
<dbReference type="Proteomes" id="UP000052258">
    <property type="component" value="Unassembled WGS sequence"/>
</dbReference>
<dbReference type="InterPro" id="IPR029119">
    <property type="entry name" value="MutY_C"/>
</dbReference>
<evidence type="ECO:0000259" key="15">
    <source>
        <dbReference type="SMART" id="SM00478"/>
    </source>
</evidence>
<dbReference type="CDD" id="cd03431">
    <property type="entry name" value="NUDIX_DNA_Glycosylase_C-MutY"/>
    <property type="match status" value="1"/>
</dbReference>
<evidence type="ECO:0000256" key="8">
    <source>
        <dbReference type="ARBA" id="ARBA00022763"/>
    </source>
</evidence>
<dbReference type="RefSeq" id="WP_007477802.1">
    <property type="nucleotide sequence ID" value="NZ_KQ130621.1"/>
</dbReference>
<evidence type="ECO:0000313" key="16">
    <source>
        <dbReference type="EMBL" id="KMT58074.1"/>
    </source>
</evidence>
<dbReference type="GO" id="GO:0034039">
    <property type="term" value="F:8-oxo-7,8-dihydroguanine DNA N-glycosylase activity"/>
    <property type="evidence" value="ECO:0007669"/>
    <property type="project" value="TreeGrafter"/>
</dbReference>
<organism evidence="16 17">
    <name type="scientific">Listeria fleischmannii 1991</name>
    <dbReference type="NCBI Taxonomy" id="1430899"/>
    <lineage>
        <taxon>Bacteria</taxon>
        <taxon>Bacillati</taxon>
        <taxon>Bacillota</taxon>
        <taxon>Bacilli</taxon>
        <taxon>Bacillales</taxon>
        <taxon>Listeriaceae</taxon>
        <taxon>Listeria</taxon>
    </lineage>
</organism>
<dbReference type="InterPro" id="IPR023170">
    <property type="entry name" value="HhH_base_excis_C"/>
</dbReference>
<comment type="cofactor">
    <cofactor evidence="14">
        <name>[4Fe-4S] cluster</name>
        <dbReference type="ChEBI" id="CHEBI:49883"/>
    </cofactor>
    <text evidence="14">Binds 1 [4Fe-4S] cluster.</text>
</comment>
<evidence type="ECO:0000256" key="5">
    <source>
        <dbReference type="ARBA" id="ARBA00022023"/>
    </source>
</evidence>
<dbReference type="InterPro" id="IPR005760">
    <property type="entry name" value="A/G_AdeGlyc_MutY"/>
</dbReference>
<dbReference type="Gene3D" id="1.10.1670.10">
    <property type="entry name" value="Helix-hairpin-Helix base-excision DNA repair enzymes (C-terminal)"/>
    <property type="match status" value="1"/>
</dbReference>
<keyword evidence="6" id="KW-0004">4Fe-4S</keyword>
<dbReference type="GO" id="GO:0046872">
    <property type="term" value="F:metal ion binding"/>
    <property type="evidence" value="ECO:0007669"/>
    <property type="project" value="UniProtKB-UniRule"/>
</dbReference>
<evidence type="ECO:0000256" key="3">
    <source>
        <dbReference type="ARBA" id="ARBA00008343"/>
    </source>
</evidence>
<evidence type="ECO:0000256" key="13">
    <source>
        <dbReference type="ARBA" id="ARBA00023295"/>
    </source>
</evidence>
<dbReference type="PANTHER" id="PTHR42944:SF1">
    <property type="entry name" value="ADENINE DNA GLYCOSYLASE"/>
    <property type="match status" value="1"/>
</dbReference>
<keyword evidence="11" id="KW-0411">Iron-sulfur</keyword>
<dbReference type="FunFam" id="1.10.340.30:FF:000002">
    <property type="entry name" value="Adenine DNA glycosylase"/>
    <property type="match status" value="1"/>
</dbReference>
<evidence type="ECO:0000256" key="2">
    <source>
        <dbReference type="ARBA" id="ARBA00002933"/>
    </source>
</evidence>
<dbReference type="InterPro" id="IPR000445">
    <property type="entry name" value="HhH_motif"/>
</dbReference>
<proteinExistence type="inferred from homology"/>
<dbReference type="InterPro" id="IPR003651">
    <property type="entry name" value="Endonuclease3_FeS-loop_motif"/>
</dbReference>
<evidence type="ECO:0000256" key="12">
    <source>
        <dbReference type="ARBA" id="ARBA00023204"/>
    </source>
</evidence>
<evidence type="ECO:0000256" key="6">
    <source>
        <dbReference type="ARBA" id="ARBA00022485"/>
    </source>
</evidence>
<dbReference type="AlphaFoldDB" id="A0A0J8GB66"/>
<dbReference type="CDD" id="cd00056">
    <property type="entry name" value="ENDO3c"/>
    <property type="match status" value="1"/>
</dbReference>
<reference evidence="16 17" key="1">
    <citation type="journal article" date="2015" name="Genome Biol. Evol.">
        <title>Comparative Genomics of Listeria Sensu Lato: Genus-Wide Differences in Evolutionary Dynamics and the Progressive Gain of Complex, Potentially Pathogenicity-Related Traits through Lateral Gene Transfer.</title>
        <authorList>
            <person name="Chiara M."/>
            <person name="Caruso M."/>
            <person name="D'Erchia A.M."/>
            <person name="Manzari C."/>
            <person name="Fraccalvieri R."/>
            <person name="Goffredo E."/>
            <person name="Latorre L."/>
            <person name="Miccolupo A."/>
            <person name="Padalino I."/>
            <person name="Santagada G."/>
            <person name="Chiocco D."/>
            <person name="Pesole G."/>
            <person name="Horner D.S."/>
            <person name="Parisi A."/>
        </authorList>
    </citation>
    <scope>NUCLEOTIDE SEQUENCE [LARGE SCALE GENOMIC DNA]</scope>
    <source>
        <strain evidence="16 17">1991</strain>
    </source>
</reference>
<dbReference type="GO" id="GO:0006298">
    <property type="term" value="P:mismatch repair"/>
    <property type="evidence" value="ECO:0007669"/>
    <property type="project" value="TreeGrafter"/>
</dbReference>
<evidence type="ECO:0000256" key="10">
    <source>
        <dbReference type="ARBA" id="ARBA00023004"/>
    </source>
</evidence>
<keyword evidence="17" id="KW-1185">Reference proteome</keyword>
<keyword evidence="13 14" id="KW-0326">Glycosidase</keyword>
<dbReference type="EMBL" id="AZHO01000034">
    <property type="protein sequence ID" value="KMT58074.1"/>
    <property type="molecule type" value="Genomic_DNA"/>
</dbReference>
<dbReference type="GO" id="GO:0006284">
    <property type="term" value="P:base-excision repair"/>
    <property type="evidence" value="ECO:0007669"/>
    <property type="project" value="UniProtKB-UniRule"/>
</dbReference>
<dbReference type="Pfam" id="PF14815">
    <property type="entry name" value="NUDIX_4"/>
    <property type="match status" value="1"/>
</dbReference>
<evidence type="ECO:0000256" key="7">
    <source>
        <dbReference type="ARBA" id="ARBA00022723"/>
    </source>
</evidence>
<dbReference type="SUPFAM" id="SSF48150">
    <property type="entry name" value="DNA-glycosylase"/>
    <property type="match status" value="1"/>
</dbReference>
<evidence type="ECO:0000256" key="11">
    <source>
        <dbReference type="ARBA" id="ARBA00023014"/>
    </source>
</evidence>
<dbReference type="OrthoDB" id="9802365at2"/>
<keyword evidence="7" id="KW-0479">Metal-binding</keyword>
<comment type="caution">
    <text evidence="16">The sequence shown here is derived from an EMBL/GenBank/DDBJ whole genome shotgun (WGS) entry which is preliminary data.</text>
</comment>
<gene>
    <name evidence="16" type="ORF">X560_2407</name>
</gene>
<keyword evidence="12" id="KW-0234">DNA repair</keyword>
<dbReference type="EC" id="3.2.2.31" evidence="4 14"/>
<evidence type="ECO:0000256" key="9">
    <source>
        <dbReference type="ARBA" id="ARBA00022801"/>
    </source>
</evidence>